<reference evidence="2" key="1">
    <citation type="journal article" date="2020" name="Nat. Commun.">
        <title>Large-scale genome sequencing of mycorrhizal fungi provides insights into the early evolution of symbiotic traits.</title>
        <authorList>
            <person name="Miyauchi S."/>
            <person name="Kiss E."/>
            <person name="Kuo A."/>
            <person name="Drula E."/>
            <person name="Kohler A."/>
            <person name="Sanchez-Garcia M."/>
            <person name="Morin E."/>
            <person name="Andreopoulos B."/>
            <person name="Barry K.W."/>
            <person name="Bonito G."/>
            <person name="Buee M."/>
            <person name="Carver A."/>
            <person name="Chen C."/>
            <person name="Cichocki N."/>
            <person name="Clum A."/>
            <person name="Culley D."/>
            <person name="Crous P.W."/>
            <person name="Fauchery L."/>
            <person name="Girlanda M."/>
            <person name="Hayes R.D."/>
            <person name="Keri Z."/>
            <person name="LaButti K."/>
            <person name="Lipzen A."/>
            <person name="Lombard V."/>
            <person name="Magnuson J."/>
            <person name="Maillard F."/>
            <person name="Murat C."/>
            <person name="Nolan M."/>
            <person name="Ohm R.A."/>
            <person name="Pangilinan J."/>
            <person name="Pereira M.F."/>
            <person name="Perotto S."/>
            <person name="Peter M."/>
            <person name="Pfister S."/>
            <person name="Riley R."/>
            <person name="Sitrit Y."/>
            <person name="Stielow J.B."/>
            <person name="Szollosi G."/>
            <person name="Zifcakova L."/>
            <person name="Stursova M."/>
            <person name="Spatafora J.W."/>
            <person name="Tedersoo L."/>
            <person name="Vaario L.M."/>
            <person name="Yamada A."/>
            <person name="Yan M."/>
            <person name="Wang P."/>
            <person name="Xu J."/>
            <person name="Bruns T."/>
            <person name="Baldrian P."/>
            <person name="Vilgalys R."/>
            <person name="Dunand C."/>
            <person name="Henrissat B."/>
            <person name="Grigoriev I.V."/>
            <person name="Hibbett D."/>
            <person name="Nagy L.G."/>
            <person name="Martin F.M."/>
        </authorList>
    </citation>
    <scope>NUCLEOTIDE SEQUENCE</scope>
    <source>
        <strain evidence="2">UP504</strain>
    </source>
</reference>
<keyword evidence="1" id="KW-0732">Signal</keyword>
<comment type="caution">
    <text evidence="2">The sequence shown here is derived from an EMBL/GenBank/DDBJ whole genome shotgun (WGS) entry which is preliminary data.</text>
</comment>
<gene>
    <name evidence="2" type="ORF">BS47DRAFT_1369638</name>
</gene>
<sequence>MALGMAPILALIFSWCGASTLAASACVARHWGETALRVLWREVDSNQAMHLFRVLWPEFLPSNGMSGHRVRGNWDRFIYYSSRIRKLALPVTSLDEMSLGNRVGCDILNDVNLFAFTRGRNLFPLLTALKLDICGSASLTAALWLLHPNIREISLIIHEASDQHIILALETIALRCPDLRDMEMHLGYSDMEPDKDIEMMCTELSGLITSLSHLESLRLAPNMLLNPRVWSAASAKPGLRSLRYVKNDEGGETFESHQVSPPMQVVRFRPEMFQSLLHLSLSTRFLVAFLLFGLPPTPPALQQLELDLSGAAPPDDLQPFLQDLVTNAPLLSEISISLCAASPHPRMVDIQPLFTHRIQRLRIQLDLSLDFDNADLSHLAQASPNIIELSLAPDPISSPLSVPPKLTLDALPILARFCPKIQILGLYIDTASGSQTPSTFVEYTFKHLELLNIGLHRARIRPRQRCEFAL</sequence>
<keyword evidence="3" id="KW-1185">Reference proteome</keyword>
<accession>A0A9P6AC97</accession>
<evidence type="ECO:0000313" key="2">
    <source>
        <dbReference type="EMBL" id="KAF9503298.1"/>
    </source>
</evidence>
<feature type="signal peptide" evidence="1">
    <location>
        <begin position="1"/>
        <end position="22"/>
    </location>
</feature>
<dbReference type="SUPFAM" id="SSF52047">
    <property type="entry name" value="RNI-like"/>
    <property type="match status" value="1"/>
</dbReference>
<evidence type="ECO:0000256" key="1">
    <source>
        <dbReference type="SAM" id="SignalP"/>
    </source>
</evidence>
<protein>
    <recommendedName>
        <fullName evidence="4">F-box domain-containing protein</fullName>
    </recommendedName>
</protein>
<dbReference type="InterPro" id="IPR032675">
    <property type="entry name" value="LRR_dom_sf"/>
</dbReference>
<proteinExistence type="predicted"/>
<dbReference type="Gene3D" id="3.80.10.10">
    <property type="entry name" value="Ribonuclease Inhibitor"/>
    <property type="match status" value="1"/>
</dbReference>
<dbReference type="EMBL" id="MU129391">
    <property type="protein sequence ID" value="KAF9503298.1"/>
    <property type="molecule type" value="Genomic_DNA"/>
</dbReference>
<evidence type="ECO:0008006" key="4">
    <source>
        <dbReference type="Google" id="ProtNLM"/>
    </source>
</evidence>
<name>A0A9P6AC97_9AGAM</name>
<organism evidence="2 3">
    <name type="scientific">Hydnum rufescens UP504</name>
    <dbReference type="NCBI Taxonomy" id="1448309"/>
    <lineage>
        <taxon>Eukaryota</taxon>
        <taxon>Fungi</taxon>
        <taxon>Dikarya</taxon>
        <taxon>Basidiomycota</taxon>
        <taxon>Agaricomycotina</taxon>
        <taxon>Agaricomycetes</taxon>
        <taxon>Cantharellales</taxon>
        <taxon>Hydnaceae</taxon>
        <taxon>Hydnum</taxon>
    </lineage>
</organism>
<dbReference type="OrthoDB" id="2447803at2759"/>
<dbReference type="Proteomes" id="UP000886523">
    <property type="component" value="Unassembled WGS sequence"/>
</dbReference>
<dbReference type="AlphaFoldDB" id="A0A9P6AC97"/>
<feature type="chain" id="PRO_5040200820" description="F-box domain-containing protein" evidence="1">
    <location>
        <begin position="23"/>
        <end position="470"/>
    </location>
</feature>
<evidence type="ECO:0000313" key="3">
    <source>
        <dbReference type="Proteomes" id="UP000886523"/>
    </source>
</evidence>